<reference evidence="1 2" key="1">
    <citation type="journal article" date="2016" name="Genome Announc.">
        <title>Draft Genome Sequence of Planomonospora sphaerica JCM9374, a Rare Actinomycete.</title>
        <authorList>
            <person name="Dohra H."/>
            <person name="Suzuki T."/>
            <person name="Inoue Y."/>
            <person name="Kodani S."/>
        </authorList>
    </citation>
    <scope>NUCLEOTIDE SEQUENCE [LARGE SCALE GENOMIC DNA]</scope>
    <source>
        <strain evidence="1 2">JCM 9374</strain>
    </source>
</reference>
<sequence length="77" mass="8551">MIPMRISKTYTVDEAIVAAVETEAKQNGTSASEVVNALLQRGLRARRFARIAARHNQHLDPSYLDTALAEREQARTA</sequence>
<gene>
    <name evidence="1" type="ORF">PS9374_06845</name>
</gene>
<proteinExistence type="predicted"/>
<dbReference type="STRING" id="161355.PS9374_06845"/>
<comment type="caution">
    <text evidence="1">The sequence shown here is derived from an EMBL/GenBank/DDBJ whole genome shotgun (WGS) entry which is preliminary data.</text>
</comment>
<dbReference type="InterPro" id="IPR010985">
    <property type="entry name" value="Ribbon_hlx_hlx"/>
</dbReference>
<evidence type="ECO:0008006" key="3">
    <source>
        <dbReference type="Google" id="ProtNLM"/>
    </source>
</evidence>
<dbReference type="AlphaFoldDB" id="A0A171DQ21"/>
<dbReference type="Proteomes" id="UP000077701">
    <property type="component" value="Unassembled WGS sequence"/>
</dbReference>
<dbReference type="SUPFAM" id="SSF47598">
    <property type="entry name" value="Ribbon-helix-helix"/>
    <property type="match status" value="1"/>
</dbReference>
<evidence type="ECO:0000313" key="2">
    <source>
        <dbReference type="Proteomes" id="UP000077701"/>
    </source>
</evidence>
<keyword evidence="2" id="KW-1185">Reference proteome</keyword>
<dbReference type="GO" id="GO:0006355">
    <property type="term" value="P:regulation of DNA-templated transcription"/>
    <property type="evidence" value="ECO:0007669"/>
    <property type="project" value="InterPro"/>
</dbReference>
<name>A0A171DQ21_9ACTN</name>
<reference evidence="2" key="2">
    <citation type="submission" date="2016-04" db="EMBL/GenBank/DDBJ databases">
        <title>Planomonospora sphaerica JCM9374 whole genome shotgun sequence.</title>
        <authorList>
            <person name="Suzuki T."/>
            <person name="Dohra H."/>
            <person name="Kodani S."/>
        </authorList>
    </citation>
    <scope>NUCLEOTIDE SEQUENCE [LARGE SCALE GENOMIC DNA]</scope>
    <source>
        <strain evidence="2">JCM 9374</strain>
    </source>
</reference>
<organism evidence="1 2">
    <name type="scientific">Planomonospora sphaerica</name>
    <dbReference type="NCBI Taxonomy" id="161355"/>
    <lineage>
        <taxon>Bacteria</taxon>
        <taxon>Bacillati</taxon>
        <taxon>Actinomycetota</taxon>
        <taxon>Actinomycetes</taxon>
        <taxon>Streptosporangiales</taxon>
        <taxon>Streptosporangiaceae</taxon>
        <taxon>Planomonospora</taxon>
    </lineage>
</organism>
<dbReference type="EMBL" id="BDCX01000022">
    <property type="protein sequence ID" value="GAT71154.1"/>
    <property type="molecule type" value="Genomic_DNA"/>
</dbReference>
<protein>
    <recommendedName>
        <fullName evidence="3">CopG family transcriptional regulator</fullName>
    </recommendedName>
</protein>
<accession>A0A171DQ21</accession>
<evidence type="ECO:0000313" key="1">
    <source>
        <dbReference type="EMBL" id="GAT71154.1"/>
    </source>
</evidence>